<dbReference type="RefSeq" id="WP_040680820.1">
    <property type="nucleotide sequence ID" value="NZ_ATTO01000061.1"/>
</dbReference>
<feature type="compositionally biased region" description="Basic and acidic residues" evidence="1">
    <location>
        <begin position="60"/>
        <end position="89"/>
    </location>
</feature>
<keyword evidence="3" id="KW-1185">Reference proteome</keyword>
<geneLocation type="plasmid" evidence="2 3">
    <name>pLPU83c</name>
</geneLocation>
<name>W6RQQ3_9HYPH</name>
<dbReference type="HOGENOM" id="CLU_2094921_0_0_5"/>
<protein>
    <submittedName>
        <fullName evidence="2">Micrococcal nuclease (Thermonuclease)</fullName>
    </submittedName>
</protein>
<accession>W6RQQ3</accession>
<keyword evidence="2" id="KW-0614">Plasmid</keyword>
<evidence type="ECO:0000256" key="1">
    <source>
        <dbReference type="SAM" id="MobiDB-lite"/>
    </source>
</evidence>
<proteinExistence type="predicted"/>
<reference evidence="2" key="1">
    <citation type="submission" date="2013-11" db="EMBL/GenBank/DDBJ databases">
        <title>Draft genome sequence of the broad-host-range Rhizobium sp. LPU83 strain, a member of the low-genetic diversity Oregon-like Rhizobium sp. group.</title>
        <authorList>
            <person name="Wibberg D."/>
            <person name="Puehler A."/>
            <person name="Schlueter A."/>
        </authorList>
    </citation>
    <scope>NUCLEOTIDE SEQUENCE [LARGE SCALE GENOMIC DNA]</scope>
    <source>
        <strain evidence="2">LPU83</strain>
        <plasmid evidence="2">pLPU83c</plasmid>
    </source>
</reference>
<dbReference type="Proteomes" id="UP000019443">
    <property type="component" value="Plasmid pLPU83c"/>
</dbReference>
<sequence>MARITVWGTYVDMAEWRRNAVDPSTGRRPIADWNLLAERKSELTLPFADNPSWHGVESCHPPRFDSDHQETERDGVTREYSGRNGCEYREDVDRPLRAQPYYFDINSTQDGTMERH</sequence>
<dbReference type="AlphaFoldDB" id="W6RQQ3"/>
<dbReference type="PATRIC" id="fig|348824.6.peg.5384"/>
<dbReference type="EMBL" id="HG916854">
    <property type="protein sequence ID" value="CDM61188.1"/>
    <property type="molecule type" value="Genomic_DNA"/>
</dbReference>
<evidence type="ECO:0000313" key="2">
    <source>
        <dbReference type="EMBL" id="CDM61188.1"/>
    </source>
</evidence>
<organism evidence="2 3">
    <name type="scientific">Rhizobium favelukesii</name>
    <dbReference type="NCBI Taxonomy" id="348824"/>
    <lineage>
        <taxon>Bacteria</taxon>
        <taxon>Pseudomonadati</taxon>
        <taxon>Pseudomonadota</taxon>
        <taxon>Alphaproteobacteria</taxon>
        <taxon>Hyphomicrobiales</taxon>
        <taxon>Rhizobiaceae</taxon>
        <taxon>Rhizobium/Agrobacterium group</taxon>
        <taxon>Rhizobium</taxon>
    </lineage>
</organism>
<gene>
    <name evidence="2" type="ORF">LPU83_pLPU83c_0626</name>
</gene>
<dbReference type="KEGG" id="rhl:LPU83_pLPU83c_0626"/>
<feature type="region of interest" description="Disordered" evidence="1">
    <location>
        <begin position="54"/>
        <end position="89"/>
    </location>
</feature>
<evidence type="ECO:0000313" key="3">
    <source>
        <dbReference type="Proteomes" id="UP000019443"/>
    </source>
</evidence>